<organism evidence="2 3">
    <name type="scientific">Eleusine coracana subsp. coracana</name>
    <dbReference type="NCBI Taxonomy" id="191504"/>
    <lineage>
        <taxon>Eukaryota</taxon>
        <taxon>Viridiplantae</taxon>
        <taxon>Streptophyta</taxon>
        <taxon>Embryophyta</taxon>
        <taxon>Tracheophyta</taxon>
        <taxon>Spermatophyta</taxon>
        <taxon>Magnoliopsida</taxon>
        <taxon>Liliopsida</taxon>
        <taxon>Poales</taxon>
        <taxon>Poaceae</taxon>
        <taxon>PACMAD clade</taxon>
        <taxon>Chloridoideae</taxon>
        <taxon>Cynodonteae</taxon>
        <taxon>Eleusininae</taxon>
        <taxon>Eleusine</taxon>
    </lineage>
</organism>
<feature type="chain" id="PRO_5043607583" evidence="1">
    <location>
        <begin position="18"/>
        <end position="163"/>
    </location>
</feature>
<evidence type="ECO:0000313" key="3">
    <source>
        <dbReference type="Proteomes" id="UP001054889"/>
    </source>
</evidence>
<feature type="signal peptide" evidence="1">
    <location>
        <begin position="1"/>
        <end position="17"/>
    </location>
</feature>
<dbReference type="EMBL" id="BQKI01000073">
    <property type="protein sequence ID" value="GJN16800.1"/>
    <property type="molecule type" value="Genomic_DNA"/>
</dbReference>
<sequence>MVIILFLCQLITYAAVGSNIQNMICYVGLVMEPYRLQGGSSLFFLQSSIALHLHLPSRATTNTTLRSDIYRALLKAFDAATSGIPRAPACVTSTCSSTAAGHGSFPVAALWWCQRAILFGGGFQMEDRLLLFNLDKETFGFSGPLAGFRTGCHNFNFTMTPPS</sequence>
<gene>
    <name evidence="2" type="primary">gb03821</name>
    <name evidence="2" type="ORF">PR202_gb03821</name>
</gene>
<keyword evidence="1" id="KW-0732">Signal</keyword>
<dbReference type="SUPFAM" id="SSF50630">
    <property type="entry name" value="Acid proteases"/>
    <property type="match status" value="1"/>
</dbReference>
<reference evidence="2" key="1">
    <citation type="journal article" date="2018" name="DNA Res.">
        <title>Multiple hybrid de novo genome assembly of finger millet, an orphan allotetraploid crop.</title>
        <authorList>
            <person name="Hatakeyama M."/>
            <person name="Aluri S."/>
            <person name="Balachadran M.T."/>
            <person name="Sivarajan S.R."/>
            <person name="Patrignani A."/>
            <person name="Gruter S."/>
            <person name="Poveda L."/>
            <person name="Shimizu-Inatsugi R."/>
            <person name="Baeten J."/>
            <person name="Francoijs K.J."/>
            <person name="Nataraja K.N."/>
            <person name="Reddy Y.A.N."/>
            <person name="Phadnis S."/>
            <person name="Ravikumar R.L."/>
            <person name="Schlapbach R."/>
            <person name="Sreeman S.M."/>
            <person name="Shimizu K.K."/>
        </authorList>
    </citation>
    <scope>NUCLEOTIDE SEQUENCE</scope>
</reference>
<comment type="caution">
    <text evidence="2">The sequence shown here is derived from an EMBL/GenBank/DDBJ whole genome shotgun (WGS) entry which is preliminary data.</text>
</comment>
<evidence type="ECO:0000256" key="1">
    <source>
        <dbReference type="SAM" id="SignalP"/>
    </source>
</evidence>
<reference evidence="2" key="2">
    <citation type="submission" date="2021-12" db="EMBL/GenBank/DDBJ databases">
        <title>Resequencing data analysis of finger millet.</title>
        <authorList>
            <person name="Hatakeyama M."/>
            <person name="Aluri S."/>
            <person name="Balachadran M.T."/>
            <person name="Sivarajan S.R."/>
            <person name="Poveda L."/>
            <person name="Shimizu-Inatsugi R."/>
            <person name="Schlapbach R."/>
            <person name="Sreeman S.M."/>
            <person name="Shimizu K.K."/>
        </authorList>
    </citation>
    <scope>NUCLEOTIDE SEQUENCE</scope>
</reference>
<accession>A0AAV5E2W7</accession>
<proteinExistence type="predicted"/>
<dbReference type="AlphaFoldDB" id="A0AAV5E2W7"/>
<evidence type="ECO:0000313" key="2">
    <source>
        <dbReference type="EMBL" id="GJN16800.1"/>
    </source>
</evidence>
<name>A0AAV5E2W7_ELECO</name>
<protein>
    <submittedName>
        <fullName evidence="2">Uncharacterized protein</fullName>
    </submittedName>
</protein>
<dbReference type="Gene3D" id="2.40.70.10">
    <property type="entry name" value="Acid Proteases"/>
    <property type="match status" value="1"/>
</dbReference>
<dbReference type="Proteomes" id="UP001054889">
    <property type="component" value="Unassembled WGS sequence"/>
</dbReference>
<keyword evidence="3" id="KW-1185">Reference proteome</keyword>
<dbReference type="InterPro" id="IPR021109">
    <property type="entry name" value="Peptidase_aspartic_dom_sf"/>
</dbReference>